<dbReference type="HOGENOM" id="CLU_2499215_0_0_1"/>
<keyword evidence="1" id="KW-1133">Transmembrane helix</keyword>
<evidence type="ECO:0000256" key="1">
    <source>
        <dbReference type="SAM" id="Phobius"/>
    </source>
</evidence>
<feature type="transmembrane region" description="Helical" evidence="1">
    <location>
        <begin position="29"/>
        <end position="46"/>
    </location>
</feature>
<reference evidence="4" key="2">
    <citation type="submission" date="2015-01" db="EMBL/GenBank/DDBJ databases">
        <title>Evolutionary Origins and Diversification of the Mycorrhizal Mutualists.</title>
        <authorList>
            <consortium name="DOE Joint Genome Institute"/>
            <consortium name="Mycorrhizal Genomics Consortium"/>
            <person name="Kohler A."/>
            <person name="Kuo A."/>
            <person name="Nagy L.G."/>
            <person name="Floudas D."/>
            <person name="Copeland A."/>
            <person name="Barry K.W."/>
            <person name="Cichocki N."/>
            <person name="Veneault-Fourrey C."/>
            <person name="LaButti K."/>
            <person name="Lindquist E.A."/>
            <person name="Lipzen A."/>
            <person name="Lundell T."/>
            <person name="Morin E."/>
            <person name="Murat C."/>
            <person name="Riley R."/>
            <person name="Ohm R."/>
            <person name="Sun H."/>
            <person name="Tunlid A."/>
            <person name="Henrissat B."/>
            <person name="Grigoriev I.V."/>
            <person name="Hibbett D.S."/>
            <person name="Martin F."/>
        </authorList>
    </citation>
    <scope>NUCLEOTIDE SEQUENCE [LARGE SCALE GENOMIC DNA]</scope>
    <source>
        <strain evidence="4">Foug A</strain>
    </source>
</reference>
<dbReference type="AlphaFoldDB" id="A0A0C3DM29"/>
<dbReference type="Pfam" id="PF20151">
    <property type="entry name" value="DUF6533"/>
    <property type="match status" value="1"/>
</dbReference>
<keyword evidence="1" id="KW-0812">Transmembrane</keyword>
<organism evidence="3 4">
    <name type="scientific">Scleroderma citrinum Foug A</name>
    <dbReference type="NCBI Taxonomy" id="1036808"/>
    <lineage>
        <taxon>Eukaryota</taxon>
        <taxon>Fungi</taxon>
        <taxon>Dikarya</taxon>
        <taxon>Basidiomycota</taxon>
        <taxon>Agaricomycotina</taxon>
        <taxon>Agaricomycetes</taxon>
        <taxon>Agaricomycetidae</taxon>
        <taxon>Boletales</taxon>
        <taxon>Sclerodermatineae</taxon>
        <taxon>Sclerodermataceae</taxon>
        <taxon>Scleroderma</taxon>
    </lineage>
</organism>
<keyword evidence="4" id="KW-1185">Reference proteome</keyword>
<accession>A0A0C3DM29</accession>
<feature type="domain" description="DUF6533" evidence="2">
    <location>
        <begin position="30"/>
        <end position="67"/>
    </location>
</feature>
<dbReference type="InParanoid" id="A0A0C3DM29"/>
<evidence type="ECO:0000259" key="2">
    <source>
        <dbReference type="Pfam" id="PF20151"/>
    </source>
</evidence>
<dbReference type="InterPro" id="IPR045340">
    <property type="entry name" value="DUF6533"/>
</dbReference>
<evidence type="ECO:0000313" key="3">
    <source>
        <dbReference type="EMBL" id="KIM57309.1"/>
    </source>
</evidence>
<dbReference type="EMBL" id="KN822102">
    <property type="protein sequence ID" value="KIM57309.1"/>
    <property type="molecule type" value="Genomic_DNA"/>
</dbReference>
<dbReference type="Proteomes" id="UP000053989">
    <property type="component" value="Unassembled WGS sequence"/>
</dbReference>
<name>A0A0C3DM29_9AGAM</name>
<protein>
    <recommendedName>
        <fullName evidence="2">DUF6533 domain-containing protein</fullName>
    </recommendedName>
</protein>
<evidence type="ECO:0000313" key="4">
    <source>
        <dbReference type="Proteomes" id="UP000053989"/>
    </source>
</evidence>
<feature type="transmembrane region" description="Helical" evidence="1">
    <location>
        <begin position="58"/>
        <end position="80"/>
    </location>
</feature>
<keyword evidence="1" id="KW-0472">Membrane</keyword>
<dbReference type="OrthoDB" id="3349377at2759"/>
<sequence>MAIVVGSPIPANQLGPLEPVIVAYQMSRQTYLAISVFLFYEFFLTLDQEIEHIWKFRWNLTSALYIFVQFPSVYMTLATFDHAGVK</sequence>
<gene>
    <name evidence="3" type="ORF">SCLCIDRAFT_1139724</name>
</gene>
<reference evidence="3 4" key="1">
    <citation type="submission" date="2014-04" db="EMBL/GenBank/DDBJ databases">
        <authorList>
            <consortium name="DOE Joint Genome Institute"/>
            <person name="Kuo A."/>
            <person name="Kohler A."/>
            <person name="Nagy L.G."/>
            <person name="Floudas D."/>
            <person name="Copeland A."/>
            <person name="Barry K.W."/>
            <person name="Cichocki N."/>
            <person name="Veneault-Fourrey C."/>
            <person name="LaButti K."/>
            <person name="Lindquist E.A."/>
            <person name="Lipzen A."/>
            <person name="Lundell T."/>
            <person name="Morin E."/>
            <person name="Murat C."/>
            <person name="Sun H."/>
            <person name="Tunlid A."/>
            <person name="Henrissat B."/>
            <person name="Grigoriev I.V."/>
            <person name="Hibbett D.S."/>
            <person name="Martin F."/>
            <person name="Nordberg H.P."/>
            <person name="Cantor M.N."/>
            <person name="Hua S.X."/>
        </authorList>
    </citation>
    <scope>NUCLEOTIDE SEQUENCE [LARGE SCALE GENOMIC DNA]</scope>
    <source>
        <strain evidence="3 4">Foug A</strain>
    </source>
</reference>
<proteinExistence type="predicted"/>